<gene>
    <name evidence="1" type="ORF">T05_1369</name>
</gene>
<dbReference type="AlphaFoldDB" id="A0A0V0T725"/>
<keyword evidence="2" id="KW-1185">Reference proteome</keyword>
<sequence>MAFRAVPSVLDNKQVNLVALYRSLRLCTFASNWAQKEGNSNTFPVNFGRVISGNLPLLDRTAGMPGLTLPLPIGPSPRASTILARARAFPTR</sequence>
<accession>A0A0V0T725</accession>
<protein>
    <submittedName>
        <fullName evidence="1">Uncharacterized protein</fullName>
    </submittedName>
</protein>
<organism evidence="1 2">
    <name type="scientific">Trichinella murrelli</name>
    <dbReference type="NCBI Taxonomy" id="144512"/>
    <lineage>
        <taxon>Eukaryota</taxon>
        <taxon>Metazoa</taxon>
        <taxon>Ecdysozoa</taxon>
        <taxon>Nematoda</taxon>
        <taxon>Enoplea</taxon>
        <taxon>Dorylaimia</taxon>
        <taxon>Trichinellida</taxon>
        <taxon>Trichinellidae</taxon>
        <taxon>Trichinella</taxon>
    </lineage>
</organism>
<reference evidence="1 2" key="1">
    <citation type="submission" date="2015-01" db="EMBL/GenBank/DDBJ databases">
        <title>Evolution of Trichinella species and genotypes.</title>
        <authorList>
            <person name="Korhonen P.K."/>
            <person name="Edoardo P."/>
            <person name="Giuseppe L.R."/>
            <person name="Gasser R.B."/>
        </authorList>
    </citation>
    <scope>NUCLEOTIDE SEQUENCE [LARGE SCALE GENOMIC DNA]</scope>
    <source>
        <strain evidence="1">ISS417</strain>
    </source>
</reference>
<dbReference type="EMBL" id="JYDJ01000519">
    <property type="protein sequence ID" value="KRX34752.1"/>
    <property type="molecule type" value="Genomic_DNA"/>
</dbReference>
<dbReference type="Proteomes" id="UP000055048">
    <property type="component" value="Unassembled WGS sequence"/>
</dbReference>
<evidence type="ECO:0000313" key="2">
    <source>
        <dbReference type="Proteomes" id="UP000055048"/>
    </source>
</evidence>
<name>A0A0V0T725_9BILA</name>
<proteinExistence type="predicted"/>
<evidence type="ECO:0000313" key="1">
    <source>
        <dbReference type="EMBL" id="KRX34752.1"/>
    </source>
</evidence>
<comment type="caution">
    <text evidence="1">The sequence shown here is derived from an EMBL/GenBank/DDBJ whole genome shotgun (WGS) entry which is preliminary data.</text>
</comment>